<comment type="caution">
    <text evidence="1">The sequence shown here is derived from an EMBL/GenBank/DDBJ whole genome shotgun (WGS) entry which is preliminary data.</text>
</comment>
<dbReference type="STRING" id="1703345.A3860_18475"/>
<proteinExistence type="predicted"/>
<dbReference type="Gene3D" id="3.30.980.10">
    <property type="entry name" value="Threonyl-trna Synthetase, Chain A, domain 2"/>
    <property type="match status" value="1"/>
</dbReference>
<evidence type="ECO:0000313" key="1">
    <source>
        <dbReference type="EMBL" id="OQP64745.1"/>
    </source>
</evidence>
<reference evidence="1 2" key="1">
    <citation type="submission" date="2016-03" db="EMBL/GenBank/DDBJ databases">
        <title>Niastella vici sp. nov., isolated from farmland soil.</title>
        <authorList>
            <person name="Chen L."/>
            <person name="Wang D."/>
            <person name="Yang S."/>
            <person name="Wang G."/>
        </authorList>
    </citation>
    <scope>NUCLEOTIDE SEQUENCE [LARGE SCALE GENOMIC DNA]</scope>
    <source>
        <strain evidence="1 2">DJ57</strain>
    </source>
</reference>
<keyword evidence="2" id="KW-1185">Reference proteome</keyword>
<dbReference type="Proteomes" id="UP000192796">
    <property type="component" value="Unassembled WGS sequence"/>
</dbReference>
<organism evidence="1 2">
    <name type="scientific">Niastella vici</name>
    <dbReference type="NCBI Taxonomy" id="1703345"/>
    <lineage>
        <taxon>Bacteria</taxon>
        <taxon>Pseudomonadati</taxon>
        <taxon>Bacteroidota</taxon>
        <taxon>Chitinophagia</taxon>
        <taxon>Chitinophagales</taxon>
        <taxon>Chitinophagaceae</taxon>
        <taxon>Niastella</taxon>
    </lineage>
</organism>
<sequence>MKIQNNTILNYLNEPEVYSLKANILDIVNENGQYEVETTATPFYVKGGGQPSDIGWLKTDDLSLEVLQVISKADGKIYHVLKDENVTALQIGFEVELIVNHEIRHKHNAIHTAGELICGAIRTLGYQWDVSSAIHYPDNASVEYNVELSELEKIKLKEKLQERLCEHISKGSDVHIATYFDRDSVIQQCGYFPDYVNSDIGIRVVKVLDNVFGRPCKGTHLKNINLLKEVIVRKIKNSKGRLQIKYDTVF</sequence>
<dbReference type="InterPro" id="IPR051335">
    <property type="entry name" value="Alanyl-tRNA_Editing_Enzymes"/>
</dbReference>
<dbReference type="OrthoDB" id="9812949at2"/>
<dbReference type="AlphaFoldDB" id="A0A1V9G272"/>
<protein>
    <recommendedName>
        <fullName evidence="3">Alanine--tRNA ligase</fullName>
    </recommendedName>
</protein>
<dbReference type="RefSeq" id="WP_081146558.1">
    <property type="nucleotide sequence ID" value="NZ_LVYD01000041.1"/>
</dbReference>
<dbReference type="PANTHER" id="PTHR43462:SF2">
    <property type="entry name" value="THREONYL AND ALANYL TRNA SYNTHETASE SECOND ADDITIONAL DOMAIN-CONTAINING PROTEIN"/>
    <property type="match status" value="1"/>
</dbReference>
<accession>A0A1V9G272</accession>
<dbReference type="GO" id="GO:0000166">
    <property type="term" value="F:nucleotide binding"/>
    <property type="evidence" value="ECO:0007669"/>
    <property type="project" value="InterPro"/>
</dbReference>
<name>A0A1V9G272_9BACT</name>
<dbReference type="EMBL" id="LVYD01000041">
    <property type="protein sequence ID" value="OQP64745.1"/>
    <property type="molecule type" value="Genomic_DNA"/>
</dbReference>
<dbReference type="PANTHER" id="PTHR43462">
    <property type="entry name" value="ALANYL-TRNA EDITING PROTEIN"/>
    <property type="match status" value="1"/>
</dbReference>
<dbReference type="InterPro" id="IPR018163">
    <property type="entry name" value="Thr/Ala-tRNA-synth_IIc_edit"/>
</dbReference>
<dbReference type="SUPFAM" id="SSF55186">
    <property type="entry name" value="ThrRS/AlaRS common domain"/>
    <property type="match status" value="1"/>
</dbReference>
<dbReference type="SUPFAM" id="SSF50447">
    <property type="entry name" value="Translation proteins"/>
    <property type="match status" value="1"/>
</dbReference>
<gene>
    <name evidence="1" type="ORF">A3860_18475</name>
</gene>
<evidence type="ECO:0008006" key="3">
    <source>
        <dbReference type="Google" id="ProtNLM"/>
    </source>
</evidence>
<dbReference type="Gene3D" id="2.40.30.130">
    <property type="match status" value="1"/>
</dbReference>
<dbReference type="InterPro" id="IPR009000">
    <property type="entry name" value="Transl_B-barrel_sf"/>
</dbReference>
<evidence type="ECO:0000313" key="2">
    <source>
        <dbReference type="Proteomes" id="UP000192796"/>
    </source>
</evidence>